<feature type="transmembrane region" description="Helical" evidence="1">
    <location>
        <begin position="322"/>
        <end position="343"/>
    </location>
</feature>
<reference evidence="2 3" key="1">
    <citation type="submission" date="2016-11" db="EMBL/GenBank/DDBJ databases">
        <authorList>
            <person name="Jaros S."/>
            <person name="Januszkiewicz K."/>
            <person name="Wedrychowicz H."/>
        </authorList>
    </citation>
    <scope>NUCLEOTIDE SEQUENCE [LARGE SCALE GENOMIC DNA]</scope>
    <source>
        <strain evidence="2 3">ATCC 23634</strain>
    </source>
</reference>
<feature type="transmembrane region" description="Helical" evidence="1">
    <location>
        <begin position="38"/>
        <end position="57"/>
    </location>
</feature>
<dbReference type="GO" id="GO:0010468">
    <property type="term" value="P:regulation of gene expression"/>
    <property type="evidence" value="ECO:0007669"/>
    <property type="project" value="InterPro"/>
</dbReference>
<feature type="transmembrane region" description="Helical" evidence="1">
    <location>
        <begin position="64"/>
        <end position="82"/>
    </location>
</feature>
<keyword evidence="1" id="KW-0472">Membrane</keyword>
<evidence type="ECO:0000256" key="1">
    <source>
        <dbReference type="SAM" id="Phobius"/>
    </source>
</evidence>
<evidence type="ECO:0000313" key="3">
    <source>
        <dbReference type="Proteomes" id="UP000183447"/>
    </source>
</evidence>
<dbReference type="STRING" id="665118.SAMN02983003_3363"/>
<sequence>MSALIEPIKGAGPTLLALAISATGGGLAQAAGMPAGWLIGGMISVAIAALAGAPVAMPGWLRDIAFVLVGLVMGGNVARDSLTLIVQWPVTMLALAIELALIISATGWALQKLFRLDPGTSFMSAFPGHLSFVMAIASAGVGNSRQIAIIQVVRILFLTASAPLALLLFSASAPQGPVEPQMAIGTLVAVGAACALTGFVFTRLRVPAGYVLGAMFMATTARLTGNFEGALPPAVTIAAFVLIGCNIAIRLKGITGSEFRGALLAGLVATIIAVGITTVMAIICAQFVDMPFGHIWLGLSPGALEGMGALGIAMGFDTAFIAAHHVTRLLILTISIPLVVMLVRRHERKRL</sequence>
<dbReference type="OrthoDB" id="7157734at2"/>
<feature type="transmembrane region" description="Helical" evidence="1">
    <location>
        <begin position="88"/>
        <end position="110"/>
    </location>
</feature>
<feature type="transmembrane region" description="Helical" evidence="1">
    <location>
        <begin position="261"/>
        <end position="283"/>
    </location>
</feature>
<dbReference type="Proteomes" id="UP000183447">
    <property type="component" value="Unassembled WGS sequence"/>
</dbReference>
<keyword evidence="1" id="KW-0812">Transmembrane</keyword>
<feature type="transmembrane region" description="Helical" evidence="1">
    <location>
        <begin position="122"/>
        <end position="141"/>
    </location>
</feature>
<dbReference type="InterPro" id="IPR007820">
    <property type="entry name" value="AbrB_fam"/>
</dbReference>
<name>A0A1K2I343_9HYPH</name>
<protein>
    <recommendedName>
        <fullName evidence="4">Ammonia monooxygenase</fullName>
    </recommendedName>
</protein>
<proteinExistence type="predicted"/>
<gene>
    <name evidence="2" type="ORF">SAMN02983003_3363</name>
</gene>
<keyword evidence="1" id="KW-1133">Transmembrane helix</keyword>
<dbReference type="PANTHER" id="PTHR38457">
    <property type="entry name" value="REGULATOR ABRB-RELATED"/>
    <property type="match status" value="1"/>
</dbReference>
<evidence type="ECO:0000313" key="2">
    <source>
        <dbReference type="EMBL" id="SFZ86188.1"/>
    </source>
</evidence>
<dbReference type="PIRSF" id="PIRSF038991">
    <property type="entry name" value="Protein_AbrB"/>
    <property type="match status" value="1"/>
</dbReference>
<dbReference type="PANTHER" id="PTHR38457:SF1">
    <property type="entry name" value="REGULATOR ABRB-RELATED"/>
    <property type="match status" value="1"/>
</dbReference>
<evidence type="ECO:0008006" key="4">
    <source>
        <dbReference type="Google" id="ProtNLM"/>
    </source>
</evidence>
<dbReference type="EMBL" id="FPKU01000003">
    <property type="protein sequence ID" value="SFZ86188.1"/>
    <property type="molecule type" value="Genomic_DNA"/>
</dbReference>
<feature type="transmembrane region" description="Helical" evidence="1">
    <location>
        <begin position="207"/>
        <end position="223"/>
    </location>
</feature>
<keyword evidence="3" id="KW-1185">Reference proteome</keyword>
<feature type="transmembrane region" description="Helical" evidence="1">
    <location>
        <begin position="182"/>
        <end position="201"/>
    </location>
</feature>
<feature type="transmembrane region" description="Helical" evidence="1">
    <location>
        <begin position="147"/>
        <end position="170"/>
    </location>
</feature>
<organism evidence="2 3">
    <name type="scientific">Devosia enhydra</name>
    <dbReference type="NCBI Taxonomy" id="665118"/>
    <lineage>
        <taxon>Bacteria</taxon>
        <taxon>Pseudomonadati</taxon>
        <taxon>Pseudomonadota</taxon>
        <taxon>Alphaproteobacteria</taxon>
        <taxon>Hyphomicrobiales</taxon>
        <taxon>Devosiaceae</taxon>
        <taxon>Devosia</taxon>
    </lineage>
</organism>
<dbReference type="RefSeq" id="WP_072345586.1">
    <property type="nucleotide sequence ID" value="NZ_FPKU01000003.1"/>
</dbReference>
<feature type="transmembrane region" description="Helical" evidence="1">
    <location>
        <begin position="230"/>
        <end position="249"/>
    </location>
</feature>
<accession>A0A1K2I343</accession>
<dbReference type="AlphaFoldDB" id="A0A1K2I343"/>
<dbReference type="Pfam" id="PF05145">
    <property type="entry name" value="AbrB"/>
    <property type="match status" value="1"/>
</dbReference>
<dbReference type="GO" id="GO:0016020">
    <property type="term" value="C:membrane"/>
    <property type="evidence" value="ECO:0007669"/>
    <property type="project" value="InterPro"/>
</dbReference>